<dbReference type="Gene3D" id="3.40.640.10">
    <property type="entry name" value="Type I PLP-dependent aspartate aminotransferase-like (Major domain)"/>
    <property type="match status" value="1"/>
</dbReference>
<protein>
    <submittedName>
        <fullName evidence="7">PLP-dependent aminotransferase family protein</fullName>
    </submittedName>
</protein>
<comment type="similarity">
    <text evidence="1">In the C-terminal section; belongs to the class-I pyridoxal-phosphate-dependent aminotransferase family.</text>
</comment>
<organism evidence="7 8">
    <name type="scientific">Aliishimia ponticola</name>
    <dbReference type="NCBI Taxonomy" id="2499833"/>
    <lineage>
        <taxon>Bacteria</taxon>
        <taxon>Pseudomonadati</taxon>
        <taxon>Pseudomonadota</taxon>
        <taxon>Alphaproteobacteria</taxon>
        <taxon>Rhodobacterales</taxon>
        <taxon>Paracoccaceae</taxon>
        <taxon>Aliishimia</taxon>
    </lineage>
</organism>
<dbReference type="Pfam" id="PF00392">
    <property type="entry name" value="GntR"/>
    <property type="match status" value="1"/>
</dbReference>
<evidence type="ECO:0000256" key="2">
    <source>
        <dbReference type="ARBA" id="ARBA00022898"/>
    </source>
</evidence>
<dbReference type="CDD" id="cd00609">
    <property type="entry name" value="AAT_like"/>
    <property type="match status" value="1"/>
</dbReference>
<comment type="caution">
    <text evidence="7">The sequence shown here is derived from an EMBL/GenBank/DDBJ whole genome shotgun (WGS) entry which is preliminary data.</text>
</comment>
<accession>A0A4S4NI77</accession>
<dbReference type="Proteomes" id="UP000306602">
    <property type="component" value="Unassembled WGS sequence"/>
</dbReference>
<keyword evidence="4" id="KW-0238">DNA-binding</keyword>
<dbReference type="GO" id="GO:0008483">
    <property type="term" value="F:transaminase activity"/>
    <property type="evidence" value="ECO:0007669"/>
    <property type="project" value="UniProtKB-KW"/>
</dbReference>
<evidence type="ECO:0000313" key="7">
    <source>
        <dbReference type="EMBL" id="THH38407.1"/>
    </source>
</evidence>
<dbReference type="PANTHER" id="PTHR46577:SF1">
    <property type="entry name" value="HTH-TYPE TRANSCRIPTIONAL REGULATORY PROTEIN GABR"/>
    <property type="match status" value="1"/>
</dbReference>
<keyword evidence="5" id="KW-0804">Transcription</keyword>
<dbReference type="Gene3D" id="3.90.1150.10">
    <property type="entry name" value="Aspartate Aminotransferase, domain 1"/>
    <property type="match status" value="1"/>
</dbReference>
<sequence length="469" mass="50949">MSTIWLPDLAKFEGPKYRRLTEALRRAVRDGSLPAGEKLPPVRDLAWRLDMTPGTVARAYTILTDEGVLKAAVGRGTFVAEPRPEREVVPPIVVDPNPHGVDTSDGPLSLYSPGLPNVGQSRLIRDILAEIAAEPPSGVMHYPQQGSNAPARLAALNWLAGTPLGVVDEEDIVLAHGGQNAILLVMQAVLRGPRPVVYVEELCYQGFRRAAELSRAQIVMLPMDGQGIVPDTFAAAVAQHGPGLLCTSPEVHNPTGILTPEARRREIAAIAKRSDVQILEDDCYRLGAPRAPSYRMLAPERSWYVTSVSKSISPALRLGFAIAPHGRVAPLRRAAEHSFFGLSTILFDLAAKLLTHPQLPALQDAVLRAYASRVQIAVNHLGGYDLNWRDDVAFLWLRLPEGWRSGPFCVAAEARGVSIRPSDQFTDRDSRAPHAVRISINAQVAAERFEAGMSALRDLLDNPPADIGV</sequence>
<dbReference type="PANTHER" id="PTHR46577">
    <property type="entry name" value="HTH-TYPE TRANSCRIPTIONAL REGULATORY PROTEIN GABR"/>
    <property type="match status" value="1"/>
</dbReference>
<feature type="domain" description="HTH gntR-type" evidence="6">
    <location>
        <begin position="14"/>
        <end position="82"/>
    </location>
</feature>
<dbReference type="InterPro" id="IPR015424">
    <property type="entry name" value="PyrdxlP-dep_Trfase"/>
</dbReference>
<keyword evidence="8" id="KW-1185">Reference proteome</keyword>
<dbReference type="EMBL" id="SRKY01000001">
    <property type="protein sequence ID" value="THH38407.1"/>
    <property type="molecule type" value="Genomic_DNA"/>
</dbReference>
<dbReference type="GO" id="GO:0030170">
    <property type="term" value="F:pyridoxal phosphate binding"/>
    <property type="evidence" value="ECO:0007669"/>
    <property type="project" value="InterPro"/>
</dbReference>
<keyword evidence="2" id="KW-0663">Pyridoxal phosphate</keyword>
<dbReference type="OrthoDB" id="9804020at2"/>
<evidence type="ECO:0000313" key="8">
    <source>
        <dbReference type="Proteomes" id="UP000306602"/>
    </source>
</evidence>
<dbReference type="GO" id="GO:0003677">
    <property type="term" value="F:DNA binding"/>
    <property type="evidence" value="ECO:0007669"/>
    <property type="project" value="UniProtKB-KW"/>
</dbReference>
<evidence type="ECO:0000256" key="5">
    <source>
        <dbReference type="ARBA" id="ARBA00023163"/>
    </source>
</evidence>
<dbReference type="InterPro" id="IPR000524">
    <property type="entry name" value="Tscrpt_reg_HTH_GntR"/>
</dbReference>
<dbReference type="InterPro" id="IPR015422">
    <property type="entry name" value="PyrdxlP-dep_Trfase_small"/>
</dbReference>
<dbReference type="SUPFAM" id="SSF46785">
    <property type="entry name" value="Winged helix' DNA-binding domain"/>
    <property type="match status" value="1"/>
</dbReference>
<dbReference type="SUPFAM" id="SSF53383">
    <property type="entry name" value="PLP-dependent transferases"/>
    <property type="match status" value="1"/>
</dbReference>
<dbReference type="InterPro" id="IPR036390">
    <property type="entry name" value="WH_DNA-bd_sf"/>
</dbReference>
<proteinExistence type="inferred from homology"/>
<gene>
    <name evidence="7" type="ORF">E4Z66_02215</name>
</gene>
<dbReference type="CDD" id="cd07377">
    <property type="entry name" value="WHTH_GntR"/>
    <property type="match status" value="1"/>
</dbReference>
<name>A0A4S4NI77_9RHOB</name>
<reference evidence="7 8" key="1">
    <citation type="submission" date="2019-04" db="EMBL/GenBank/DDBJ databases">
        <title>Shimia ponticola sp. nov., isolated from seawater.</title>
        <authorList>
            <person name="Kim Y.-O."/>
            <person name="Yoon J.-H."/>
        </authorList>
    </citation>
    <scope>NUCLEOTIDE SEQUENCE [LARGE SCALE GENOMIC DNA]</scope>
    <source>
        <strain evidence="7 8">MYP11</strain>
    </source>
</reference>
<dbReference type="PROSITE" id="PS50949">
    <property type="entry name" value="HTH_GNTR"/>
    <property type="match status" value="1"/>
</dbReference>
<dbReference type="InterPro" id="IPR015421">
    <property type="entry name" value="PyrdxlP-dep_Trfase_major"/>
</dbReference>
<dbReference type="AlphaFoldDB" id="A0A4S4NI77"/>
<evidence type="ECO:0000256" key="1">
    <source>
        <dbReference type="ARBA" id="ARBA00005384"/>
    </source>
</evidence>
<dbReference type="GO" id="GO:0003700">
    <property type="term" value="F:DNA-binding transcription factor activity"/>
    <property type="evidence" value="ECO:0007669"/>
    <property type="project" value="InterPro"/>
</dbReference>
<evidence type="ECO:0000256" key="4">
    <source>
        <dbReference type="ARBA" id="ARBA00023125"/>
    </source>
</evidence>
<dbReference type="InterPro" id="IPR036388">
    <property type="entry name" value="WH-like_DNA-bd_sf"/>
</dbReference>
<evidence type="ECO:0000259" key="6">
    <source>
        <dbReference type="PROSITE" id="PS50949"/>
    </source>
</evidence>
<dbReference type="RefSeq" id="WP_136461300.1">
    <property type="nucleotide sequence ID" value="NZ_SRKY01000001.1"/>
</dbReference>
<keyword evidence="7" id="KW-0808">Transferase</keyword>
<dbReference type="Gene3D" id="1.10.10.10">
    <property type="entry name" value="Winged helix-like DNA-binding domain superfamily/Winged helix DNA-binding domain"/>
    <property type="match status" value="1"/>
</dbReference>
<dbReference type="Pfam" id="PF00155">
    <property type="entry name" value="Aminotran_1_2"/>
    <property type="match status" value="1"/>
</dbReference>
<dbReference type="SMART" id="SM00345">
    <property type="entry name" value="HTH_GNTR"/>
    <property type="match status" value="1"/>
</dbReference>
<keyword evidence="7" id="KW-0032">Aminotransferase</keyword>
<keyword evidence="3" id="KW-0805">Transcription regulation</keyword>
<evidence type="ECO:0000256" key="3">
    <source>
        <dbReference type="ARBA" id="ARBA00023015"/>
    </source>
</evidence>
<dbReference type="InterPro" id="IPR004839">
    <property type="entry name" value="Aminotransferase_I/II_large"/>
</dbReference>
<dbReference type="InterPro" id="IPR051446">
    <property type="entry name" value="HTH_trans_reg/aminotransferase"/>
</dbReference>